<keyword evidence="1" id="KW-0175">Coiled coil</keyword>
<keyword evidence="4" id="KW-1185">Reference proteome</keyword>
<keyword evidence="2" id="KW-1133">Transmembrane helix</keyword>
<keyword evidence="2" id="KW-0812">Transmembrane</keyword>
<feature type="transmembrane region" description="Helical" evidence="2">
    <location>
        <begin position="244"/>
        <end position="264"/>
    </location>
</feature>
<sequence length="379" mass="41609">MASDSDYDAAMKQIKDLQARGTTPEERSRAYQAMSAKINASSDDIMAQVKKLAEQTITTDKTFQSIRQQLIIVDNNDYKDKNGLPIAKLAPTWKKYQDRYTDLLWGARDAAIKTEAYLRDLVDVIFPVILENDSTYQDNVKDLTSFAERRNPLTSTEADDDFNKLKADVTAFVENFSHFAEDEGAKLSAEIIALQNDIKTLQKELTDLNNLVEQMGIAIGITVGAGTGGIIAAVLVLGPAAGTAIIPILVTGIAAIIGETAQLIKALTRKATVESDISHKQQEIDHLSAQQKVLQELKAKLELCADQGGDMFGRLANFSDMWANCAQDAKSLLDVIADVHTDRSVETRIMLLSDTYKTVADALAFYATYLGNYEPSSDK</sequence>
<dbReference type="AlphaFoldDB" id="A0A409W0Y7"/>
<dbReference type="InParanoid" id="A0A409W0Y7"/>
<evidence type="ECO:0000256" key="2">
    <source>
        <dbReference type="SAM" id="Phobius"/>
    </source>
</evidence>
<dbReference type="EMBL" id="NHTK01005882">
    <property type="protein sequence ID" value="PPQ72184.1"/>
    <property type="molecule type" value="Genomic_DNA"/>
</dbReference>
<feature type="transmembrane region" description="Helical" evidence="2">
    <location>
        <begin position="217"/>
        <end position="238"/>
    </location>
</feature>
<proteinExistence type="predicted"/>
<dbReference type="SUPFAM" id="SSF58100">
    <property type="entry name" value="Bacterial hemolysins"/>
    <property type="match status" value="1"/>
</dbReference>
<evidence type="ECO:0000313" key="3">
    <source>
        <dbReference type="EMBL" id="PPQ72184.1"/>
    </source>
</evidence>
<evidence type="ECO:0000256" key="1">
    <source>
        <dbReference type="SAM" id="Coils"/>
    </source>
</evidence>
<feature type="coiled-coil region" evidence="1">
    <location>
        <begin position="184"/>
        <end position="218"/>
    </location>
</feature>
<accession>A0A409W0Y7</accession>
<evidence type="ECO:0000313" key="4">
    <source>
        <dbReference type="Proteomes" id="UP000284842"/>
    </source>
</evidence>
<protein>
    <submittedName>
        <fullName evidence="3">Uncharacterized protein</fullName>
    </submittedName>
</protein>
<dbReference type="OrthoDB" id="3031545at2759"/>
<dbReference type="Gene3D" id="1.20.1170.10">
    <property type="match status" value="1"/>
</dbReference>
<organism evidence="3 4">
    <name type="scientific">Panaeolus cyanescens</name>
    <dbReference type="NCBI Taxonomy" id="181874"/>
    <lineage>
        <taxon>Eukaryota</taxon>
        <taxon>Fungi</taxon>
        <taxon>Dikarya</taxon>
        <taxon>Basidiomycota</taxon>
        <taxon>Agaricomycotina</taxon>
        <taxon>Agaricomycetes</taxon>
        <taxon>Agaricomycetidae</taxon>
        <taxon>Agaricales</taxon>
        <taxon>Agaricineae</taxon>
        <taxon>Galeropsidaceae</taxon>
        <taxon>Panaeolus</taxon>
    </lineage>
</organism>
<comment type="caution">
    <text evidence="3">The sequence shown here is derived from an EMBL/GenBank/DDBJ whole genome shotgun (WGS) entry which is preliminary data.</text>
</comment>
<dbReference type="Proteomes" id="UP000284842">
    <property type="component" value="Unassembled WGS sequence"/>
</dbReference>
<keyword evidence="2" id="KW-0472">Membrane</keyword>
<reference evidence="3 4" key="1">
    <citation type="journal article" date="2018" name="Evol. Lett.">
        <title>Horizontal gene cluster transfer increased hallucinogenic mushroom diversity.</title>
        <authorList>
            <person name="Reynolds H.T."/>
            <person name="Vijayakumar V."/>
            <person name="Gluck-Thaler E."/>
            <person name="Korotkin H.B."/>
            <person name="Matheny P.B."/>
            <person name="Slot J.C."/>
        </authorList>
    </citation>
    <scope>NUCLEOTIDE SEQUENCE [LARGE SCALE GENOMIC DNA]</scope>
    <source>
        <strain evidence="3 4">2629</strain>
    </source>
</reference>
<name>A0A409W0Y7_9AGAR</name>
<gene>
    <name evidence="3" type="ORF">CVT24_002396</name>
</gene>